<evidence type="ECO:0008006" key="4">
    <source>
        <dbReference type="Google" id="ProtNLM"/>
    </source>
</evidence>
<comment type="similarity">
    <text evidence="1">Belongs to the prefoldin subunit alpha family.</text>
</comment>
<dbReference type="PANTHER" id="PTHR12674">
    <property type="entry name" value="PREFOLDIN SUBUNIT 5"/>
    <property type="match status" value="1"/>
</dbReference>
<dbReference type="SUPFAM" id="SSF46579">
    <property type="entry name" value="Prefoldin"/>
    <property type="match status" value="1"/>
</dbReference>
<evidence type="ECO:0000256" key="1">
    <source>
        <dbReference type="ARBA" id="ARBA00010048"/>
    </source>
</evidence>
<dbReference type="PANTHER" id="PTHR12674:SF2">
    <property type="entry name" value="PREFOLDIN SUBUNIT 5"/>
    <property type="match status" value="1"/>
</dbReference>
<name>A0A164N4A7_9AGAM</name>
<dbReference type="AlphaFoldDB" id="A0A164N4A7"/>
<accession>A0A164N4A7</accession>
<evidence type="ECO:0000313" key="3">
    <source>
        <dbReference type="Proteomes" id="UP000076722"/>
    </source>
</evidence>
<dbReference type="NCBIfam" id="TIGR00293">
    <property type="entry name" value="prefoldin subunit alpha"/>
    <property type="match status" value="1"/>
</dbReference>
<dbReference type="GO" id="GO:1990114">
    <property type="term" value="P:RNA polymerase II core complex assembly"/>
    <property type="evidence" value="ECO:0007669"/>
    <property type="project" value="TreeGrafter"/>
</dbReference>
<dbReference type="Proteomes" id="UP000076722">
    <property type="component" value="Unassembled WGS sequence"/>
</dbReference>
<evidence type="ECO:0000313" key="2">
    <source>
        <dbReference type="EMBL" id="KZS87340.1"/>
    </source>
</evidence>
<dbReference type="InterPro" id="IPR009053">
    <property type="entry name" value="Prefoldin"/>
</dbReference>
<dbReference type="OrthoDB" id="10267474at2759"/>
<sequence>SFAQLNQAEAKLQSCTENINEVKKENINKPMLVPLTNSLYVPDKVAKPDSVIVDIGIGYSVEKVHSRGSVYTLSTEGRIHEPNIETLETTISKKQDNLSCVVNIMQAKLQAQKSQAGPARSGSKS</sequence>
<dbReference type="GO" id="GO:0005737">
    <property type="term" value="C:cytoplasm"/>
    <property type="evidence" value="ECO:0007669"/>
    <property type="project" value="TreeGrafter"/>
</dbReference>
<dbReference type="InterPro" id="IPR004127">
    <property type="entry name" value="Prefoldin_subunit_alpha"/>
</dbReference>
<dbReference type="Pfam" id="PF02996">
    <property type="entry name" value="Prefoldin"/>
    <property type="match status" value="1"/>
</dbReference>
<dbReference type="GO" id="GO:1990113">
    <property type="term" value="P:RNA polymerase I assembly"/>
    <property type="evidence" value="ECO:0007669"/>
    <property type="project" value="TreeGrafter"/>
</dbReference>
<dbReference type="CDD" id="cd23157">
    <property type="entry name" value="Prefoldin_5"/>
    <property type="match status" value="1"/>
</dbReference>
<gene>
    <name evidence="2" type="ORF">SISNIDRAFT_419702</name>
</gene>
<protein>
    <recommendedName>
        <fullName evidence="4">Prefoldin alpha subunit</fullName>
    </recommendedName>
</protein>
<dbReference type="GO" id="GO:0051082">
    <property type="term" value="F:unfolded protein binding"/>
    <property type="evidence" value="ECO:0007669"/>
    <property type="project" value="InterPro"/>
</dbReference>
<proteinExistence type="inferred from homology"/>
<organism evidence="2 3">
    <name type="scientific">Sistotremastrum niveocremeum HHB9708</name>
    <dbReference type="NCBI Taxonomy" id="1314777"/>
    <lineage>
        <taxon>Eukaryota</taxon>
        <taxon>Fungi</taxon>
        <taxon>Dikarya</taxon>
        <taxon>Basidiomycota</taxon>
        <taxon>Agaricomycotina</taxon>
        <taxon>Agaricomycetes</taxon>
        <taxon>Sistotremastrales</taxon>
        <taxon>Sistotremastraceae</taxon>
        <taxon>Sertulicium</taxon>
        <taxon>Sertulicium niveocremeum</taxon>
    </lineage>
</organism>
<feature type="non-terminal residue" evidence="2">
    <location>
        <position position="1"/>
    </location>
</feature>
<dbReference type="EMBL" id="KV419451">
    <property type="protein sequence ID" value="KZS87340.1"/>
    <property type="molecule type" value="Genomic_DNA"/>
</dbReference>
<dbReference type="GO" id="GO:1990115">
    <property type="term" value="P:RNA polymerase III assembly"/>
    <property type="evidence" value="ECO:0007669"/>
    <property type="project" value="TreeGrafter"/>
</dbReference>
<dbReference type="GO" id="GO:0006457">
    <property type="term" value="P:protein folding"/>
    <property type="evidence" value="ECO:0007669"/>
    <property type="project" value="InterPro"/>
</dbReference>
<dbReference type="InterPro" id="IPR011599">
    <property type="entry name" value="PFD_alpha_archaea"/>
</dbReference>
<keyword evidence="3" id="KW-1185">Reference proteome</keyword>
<dbReference type="GO" id="GO:0016272">
    <property type="term" value="C:prefoldin complex"/>
    <property type="evidence" value="ECO:0007669"/>
    <property type="project" value="InterPro"/>
</dbReference>
<dbReference type="Gene3D" id="1.10.287.370">
    <property type="match status" value="1"/>
</dbReference>
<dbReference type="STRING" id="1314777.A0A164N4A7"/>
<reference evidence="2 3" key="1">
    <citation type="journal article" date="2016" name="Mol. Biol. Evol.">
        <title>Comparative Genomics of Early-Diverging Mushroom-Forming Fungi Provides Insights into the Origins of Lignocellulose Decay Capabilities.</title>
        <authorList>
            <person name="Nagy L.G."/>
            <person name="Riley R."/>
            <person name="Tritt A."/>
            <person name="Adam C."/>
            <person name="Daum C."/>
            <person name="Floudas D."/>
            <person name="Sun H."/>
            <person name="Yadav J.S."/>
            <person name="Pangilinan J."/>
            <person name="Larsson K.H."/>
            <person name="Matsuura K."/>
            <person name="Barry K."/>
            <person name="Labutti K."/>
            <person name="Kuo R."/>
            <person name="Ohm R.A."/>
            <person name="Bhattacharya S.S."/>
            <person name="Shirouzu T."/>
            <person name="Yoshinaga Y."/>
            <person name="Martin F.M."/>
            <person name="Grigoriev I.V."/>
            <person name="Hibbett D.S."/>
        </authorList>
    </citation>
    <scope>NUCLEOTIDE SEQUENCE [LARGE SCALE GENOMIC DNA]</scope>
    <source>
        <strain evidence="2 3">HHB9708</strain>
    </source>
</reference>